<dbReference type="Gene3D" id="1.20.1250.20">
    <property type="entry name" value="MFS general substrate transporter like domains"/>
    <property type="match status" value="1"/>
</dbReference>
<dbReference type="SUPFAM" id="SSF103473">
    <property type="entry name" value="MFS general substrate transporter"/>
    <property type="match status" value="1"/>
</dbReference>
<evidence type="ECO:0000256" key="5">
    <source>
        <dbReference type="ARBA" id="ARBA00022989"/>
    </source>
</evidence>
<feature type="domain" description="Major facilitator superfamily (MFS) profile" evidence="8">
    <location>
        <begin position="1"/>
        <end position="492"/>
    </location>
</feature>
<reference evidence="9 10" key="1">
    <citation type="journal article" date="2018" name="ISME J.">
        <title>Involvement of Burkholderiaceae and sulfurous volatiles in disease-suppressive soils.</title>
        <authorList>
            <person name="Carrion V.J."/>
            <person name="Cordovez V."/>
            <person name="Tyc O."/>
            <person name="Etalo D.W."/>
            <person name="de Bruijn I."/>
            <person name="de Jager V.C."/>
            <person name="Medema M.H."/>
            <person name="Eberl L."/>
            <person name="Raaijmakers J.M."/>
        </authorList>
    </citation>
    <scope>NUCLEOTIDE SEQUENCE [LARGE SCALE GENOMIC DNA]</scope>
    <source>
        <strain evidence="10">mHSR5</strain>
    </source>
</reference>
<protein>
    <submittedName>
        <fullName evidence="9">MFS transporter</fullName>
    </submittedName>
</protein>
<accession>A0A2Z5N807</accession>
<evidence type="ECO:0000256" key="2">
    <source>
        <dbReference type="ARBA" id="ARBA00022448"/>
    </source>
</evidence>
<feature type="transmembrane region" description="Helical" evidence="7">
    <location>
        <begin position="319"/>
        <end position="336"/>
    </location>
</feature>
<keyword evidence="3" id="KW-1003">Cell membrane</keyword>
<sequence>MATGLDYFDSSSFSFFVTRIAGGINASPDELVWASSAYATASVVGILQQQWWVERIGYRRYITGSLLLFAGGSIIALVSESSLELALARGFQGYFIGPMMSACRILLQVGFPAERRAGGTRLFLTMILLGSALAPLVGGYLVSDFGWRALFASTAFAGVALAALALFALPPAGKVVPEQRGDAHLWPYLAFAFAQGALQIAMQQVRFERYTASPALMLLTASALLCLGWFGWHQWHHPKPLMRLHALRERTYRTGIALYVVYYYVSNALGYLVSRLLEGGLAYPVENAGRLVGYTSLVSLVAAFAYFRYSARIVHKKWLIVPGLMLAVAISAWMASMPPDVSMAWLAVPLVLRGLLLLLIALPNAGITFRIFAIDEYHNGYRLKNIVKQLTFSFSTATMIILDQHRRALHETRLTEFTSPYDPRFQDTFAALTRAFETLGQTADNARALALAEISRMITQQAAFLSTLDGFWFIAGVATLGCLFAAWQKQID</sequence>
<keyword evidence="6 7" id="KW-0472">Membrane</keyword>
<feature type="transmembrane region" description="Helical" evidence="7">
    <location>
        <begin position="149"/>
        <end position="173"/>
    </location>
</feature>
<dbReference type="PROSITE" id="PS50850">
    <property type="entry name" value="MFS"/>
    <property type="match status" value="1"/>
</dbReference>
<evidence type="ECO:0000256" key="7">
    <source>
        <dbReference type="SAM" id="Phobius"/>
    </source>
</evidence>
<evidence type="ECO:0000313" key="9">
    <source>
        <dbReference type="EMBL" id="AXF25098.1"/>
    </source>
</evidence>
<dbReference type="Pfam" id="PF07690">
    <property type="entry name" value="MFS_1"/>
    <property type="match status" value="1"/>
</dbReference>
<evidence type="ECO:0000256" key="3">
    <source>
        <dbReference type="ARBA" id="ARBA00022475"/>
    </source>
</evidence>
<dbReference type="InterPro" id="IPR020846">
    <property type="entry name" value="MFS_dom"/>
</dbReference>
<dbReference type="OrthoDB" id="8581632at2"/>
<feature type="transmembrane region" description="Helical" evidence="7">
    <location>
        <begin position="256"/>
        <end position="276"/>
    </location>
</feature>
<gene>
    <name evidence="9" type="ORF">CUJ89_20000</name>
</gene>
<dbReference type="Proteomes" id="UP000253104">
    <property type="component" value="Chromosome mHSR5_B"/>
</dbReference>
<dbReference type="AlphaFoldDB" id="A0A2Z5N807"/>
<evidence type="ECO:0000256" key="6">
    <source>
        <dbReference type="ARBA" id="ARBA00023136"/>
    </source>
</evidence>
<dbReference type="InterPro" id="IPR036259">
    <property type="entry name" value="MFS_trans_sf"/>
</dbReference>
<dbReference type="PANTHER" id="PTHR42718">
    <property type="entry name" value="MAJOR FACILITATOR SUPERFAMILY MULTIDRUG TRANSPORTER MFSC"/>
    <property type="match status" value="1"/>
</dbReference>
<evidence type="ECO:0000313" key="10">
    <source>
        <dbReference type="Proteomes" id="UP000253104"/>
    </source>
</evidence>
<evidence type="ECO:0000259" key="8">
    <source>
        <dbReference type="PROSITE" id="PS50850"/>
    </source>
</evidence>
<evidence type="ECO:0000256" key="1">
    <source>
        <dbReference type="ARBA" id="ARBA00004651"/>
    </source>
</evidence>
<name>A0A2Z5N807_BURPY</name>
<dbReference type="InterPro" id="IPR011701">
    <property type="entry name" value="MFS"/>
</dbReference>
<keyword evidence="4 7" id="KW-0812">Transmembrane</keyword>
<dbReference type="EMBL" id="CP024903">
    <property type="protein sequence ID" value="AXF25098.1"/>
    <property type="molecule type" value="Genomic_DNA"/>
</dbReference>
<feature type="transmembrane region" description="Helical" evidence="7">
    <location>
        <begin position="61"/>
        <end position="79"/>
    </location>
</feature>
<dbReference type="GO" id="GO:0022857">
    <property type="term" value="F:transmembrane transporter activity"/>
    <property type="evidence" value="ECO:0007669"/>
    <property type="project" value="InterPro"/>
</dbReference>
<organism evidence="9 10">
    <name type="scientific">Burkholderia pyrrocinia</name>
    <name type="common">Pseudomonas pyrrocinia</name>
    <dbReference type="NCBI Taxonomy" id="60550"/>
    <lineage>
        <taxon>Bacteria</taxon>
        <taxon>Pseudomonadati</taxon>
        <taxon>Pseudomonadota</taxon>
        <taxon>Betaproteobacteria</taxon>
        <taxon>Burkholderiales</taxon>
        <taxon>Burkholderiaceae</taxon>
        <taxon>Burkholderia</taxon>
        <taxon>Burkholderia cepacia complex</taxon>
    </lineage>
</organism>
<evidence type="ECO:0000256" key="4">
    <source>
        <dbReference type="ARBA" id="ARBA00022692"/>
    </source>
</evidence>
<feature type="transmembrane region" description="Helical" evidence="7">
    <location>
        <begin position="214"/>
        <end position="235"/>
    </location>
</feature>
<proteinExistence type="predicted"/>
<comment type="subcellular location">
    <subcellularLocation>
        <location evidence="1">Cell membrane</location>
        <topology evidence="1">Multi-pass membrane protein</topology>
    </subcellularLocation>
</comment>
<feature type="transmembrane region" description="Helical" evidence="7">
    <location>
        <begin position="462"/>
        <end position="487"/>
    </location>
</feature>
<feature type="transmembrane region" description="Helical" evidence="7">
    <location>
        <begin position="123"/>
        <end position="143"/>
    </location>
</feature>
<keyword evidence="5 7" id="KW-1133">Transmembrane helix</keyword>
<feature type="transmembrane region" description="Helical" evidence="7">
    <location>
        <begin position="31"/>
        <end position="49"/>
    </location>
</feature>
<dbReference type="GO" id="GO:0005886">
    <property type="term" value="C:plasma membrane"/>
    <property type="evidence" value="ECO:0007669"/>
    <property type="project" value="UniProtKB-SubCell"/>
</dbReference>
<keyword evidence="2" id="KW-0813">Transport</keyword>
<feature type="transmembrane region" description="Helical" evidence="7">
    <location>
        <begin position="288"/>
        <end position="307"/>
    </location>
</feature>
<dbReference type="PANTHER" id="PTHR42718:SF46">
    <property type="entry name" value="BLR6921 PROTEIN"/>
    <property type="match status" value="1"/>
</dbReference>